<proteinExistence type="predicted"/>
<feature type="region of interest" description="Disordered" evidence="1">
    <location>
        <begin position="792"/>
        <end position="812"/>
    </location>
</feature>
<feature type="domain" description="LTD" evidence="2">
    <location>
        <begin position="467"/>
        <end position="586"/>
    </location>
</feature>
<dbReference type="RefSeq" id="WP_145058595.1">
    <property type="nucleotide sequence ID" value="NZ_CP036263.1"/>
</dbReference>
<dbReference type="Proteomes" id="UP000319852">
    <property type="component" value="Chromosome"/>
</dbReference>
<dbReference type="Pfam" id="PF00932">
    <property type="entry name" value="LTD"/>
    <property type="match status" value="1"/>
</dbReference>
<dbReference type="PANTHER" id="PTHR40050:SF1">
    <property type="entry name" value="INNER SPORE COAT PROTEIN H"/>
    <property type="match status" value="1"/>
</dbReference>
<evidence type="ECO:0000256" key="1">
    <source>
        <dbReference type="SAM" id="MobiDB-lite"/>
    </source>
</evidence>
<dbReference type="KEGG" id="amob:HG15A2_11400"/>
<feature type="compositionally biased region" description="Acidic residues" evidence="1">
    <location>
        <begin position="800"/>
        <end position="812"/>
    </location>
</feature>
<dbReference type="InterPro" id="IPR001322">
    <property type="entry name" value="Lamin_tail_dom"/>
</dbReference>
<dbReference type="InterPro" id="IPR018247">
    <property type="entry name" value="EF_Hand_1_Ca_BS"/>
</dbReference>
<dbReference type="OrthoDB" id="219915at2"/>
<evidence type="ECO:0000313" key="3">
    <source>
        <dbReference type="EMBL" id="QDS97872.1"/>
    </source>
</evidence>
<dbReference type="PANTHER" id="PTHR40050">
    <property type="entry name" value="INNER SPORE COAT PROTEIN H"/>
    <property type="match status" value="1"/>
</dbReference>
<gene>
    <name evidence="3" type="primary">cotH</name>
    <name evidence="3" type="ORF">HG15A2_11400</name>
</gene>
<evidence type="ECO:0000313" key="4">
    <source>
        <dbReference type="Proteomes" id="UP000319852"/>
    </source>
</evidence>
<organism evidence="3 4">
    <name type="scientific">Adhaeretor mobilis</name>
    <dbReference type="NCBI Taxonomy" id="1930276"/>
    <lineage>
        <taxon>Bacteria</taxon>
        <taxon>Pseudomonadati</taxon>
        <taxon>Planctomycetota</taxon>
        <taxon>Planctomycetia</taxon>
        <taxon>Pirellulales</taxon>
        <taxon>Lacipirellulaceae</taxon>
        <taxon>Adhaeretor</taxon>
    </lineage>
</organism>
<name>A0A517MSQ6_9BACT</name>
<protein>
    <submittedName>
        <fullName evidence="3">Inner spore coat protein H</fullName>
    </submittedName>
</protein>
<dbReference type="InterPro" id="IPR036415">
    <property type="entry name" value="Lamin_tail_dom_sf"/>
</dbReference>
<keyword evidence="3" id="KW-0167">Capsid protein</keyword>
<dbReference type="InterPro" id="IPR014867">
    <property type="entry name" value="Spore_coat_CotH_CotH2/3/7"/>
</dbReference>
<dbReference type="Pfam" id="PF08757">
    <property type="entry name" value="CotH"/>
    <property type="match status" value="1"/>
</dbReference>
<dbReference type="EMBL" id="CP036263">
    <property type="protein sequence ID" value="QDS97872.1"/>
    <property type="molecule type" value="Genomic_DNA"/>
</dbReference>
<dbReference type="AlphaFoldDB" id="A0A517MSQ6"/>
<keyword evidence="3" id="KW-0946">Virion</keyword>
<evidence type="ECO:0000259" key="2">
    <source>
        <dbReference type="PROSITE" id="PS51841"/>
    </source>
</evidence>
<accession>A0A517MSQ6</accession>
<dbReference type="PROSITE" id="PS00018">
    <property type="entry name" value="EF_HAND_1"/>
    <property type="match status" value="1"/>
</dbReference>
<keyword evidence="4" id="KW-1185">Reference proteome</keyword>
<dbReference type="SUPFAM" id="SSF74853">
    <property type="entry name" value="Lamin A/C globular tail domain"/>
    <property type="match status" value="2"/>
</dbReference>
<feature type="domain" description="LTD" evidence="2">
    <location>
        <begin position="610"/>
        <end position="749"/>
    </location>
</feature>
<dbReference type="Gene3D" id="2.60.40.1260">
    <property type="entry name" value="Lamin Tail domain"/>
    <property type="match status" value="1"/>
</dbReference>
<reference evidence="3 4" key="1">
    <citation type="submission" date="2019-02" db="EMBL/GenBank/DDBJ databases">
        <title>Deep-cultivation of Planctomycetes and their phenomic and genomic characterization uncovers novel biology.</title>
        <authorList>
            <person name="Wiegand S."/>
            <person name="Jogler M."/>
            <person name="Boedeker C."/>
            <person name="Pinto D."/>
            <person name="Vollmers J."/>
            <person name="Rivas-Marin E."/>
            <person name="Kohn T."/>
            <person name="Peeters S.H."/>
            <person name="Heuer A."/>
            <person name="Rast P."/>
            <person name="Oberbeckmann S."/>
            <person name="Bunk B."/>
            <person name="Jeske O."/>
            <person name="Meyerdierks A."/>
            <person name="Storesund J.E."/>
            <person name="Kallscheuer N."/>
            <person name="Luecker S."/>
            <person name="Lage O.M."/>
            <person name="Pohl T."/>
            <person name="Merkel B.J."/>
            <person name="Hornburger P."/>
            <person name="Mueller R.-W."/>
            <person name="Bruemmer F."/>
            <person name="Labrenz M."/>
            <person name="Spormann A.M."/>
            <person name="Op den Camp H."/>
            <person name="Overmann J."/>
            <person name="Amann R."/>
            <person name="Jetten M.S.M."/>
            <person name="Mascher T."/>
            <person name="Medema M.H."/>
            <person name="Devos D.P."/>
            <person name="Kaster A.-K."/>
            <person name="Ovreas L."/>
            <person name="Rohde M."/>
            <person name="Galperin M.Y."/>
            <person name="Jogler C."/>
        </authorList>
    </citation>
    <scope>NUCLEOTIDE SEQUENCE [LARGE SCALE GENOMIC DNA]</scope>
    <source>
        <strain evidence="3 4">HG15A2</strain>
    </source>
</reference>
<dbReference type="PROSITE" id="PS51841">
    <property type="entry name" value="LTD"/>
    <property type="match status" value="2"/>
</dbReference>
<sequence>MTQYFSAKIRQIISQAFGNSGPKRGSKFAGRQLRIESLEDRQMLDAASWTASDVGDEASAFFDDSYVHDLYLTFDNEDWFDVLEASHANDADDPYFAADFSADGVVIENVGVRFKGNSSFEGSDLKKSLKIDFDEFDEDNDELTFFGLKKLNLNNNFNDPTQLREKLFYDYASNFVEGVSRAVHTNVYINGELWGLYTAVEQIDKTFVQSRFGSDEDGNLYKGAASDDANDPQADFGSDLTYLGTEPEPYYDYYQLKTNETANDYTELVEFIDVLNNTPAADLEGLIEPLLDVDDALAGMAINNLFANLDSYFGSAHNYYLYDRDDTGQFTHVLWDVNESFGTFAQFTDRFQDMTELEPFWTPVAMGPPGQTEPKERPLMENLWEVEEYSEDYLRDLAEMLREGFDVTSASTRINELANLIRADVYADPYSQYTSTQFETNLDSNISDGMRTIYGLTSFIADRSNYLSAELDSYASTSDLVLNELMSVNVATAQDESGDFDPWVEIYNFGPGLLDLSNLYVTDDAGDLTKWALPSGDLDDGEFLTLWVDGETGEGSSHASFSLSTAGGTLLLTDGSSVIDSTTYDAMAEDTSWARVPDGGGDFETTDQPTFGSENLASVVTIDPVVLYINEFMADNEATIEDPDDAGSYDDWLELYNPGTEPVDLGGMYLTDDLTDSTQWQFADGTTIAAGGYLLIWADDDTNEGETHTSFKLSAGGEAIGLYHIDGTTLIDSIEFGAQTTDTSYGRSPDGSESWVFMSIPTPGEANTAAGDFDSDGDVDGADRVIWEGGFGTSAGAQLDEGDSDSDGDVDGNDFLNWQRNYSGAASAGALAIGTVQPDVTEIGLSAVSSMSDPALSSSSIAAPAALDSITAESTGQDTPSLPSNRHSANFNSLAFAGSMLHRPALEASDNTTTGGYLARQQESTFQHQPDQRIISVDILMSRLDFTIPRVDRSRWSDAATDNTEATISVEVNDLARSDRRSVGKGQSANPHDVVLDELWGTA</sequence>